<organism evidence="2 3">
    <name type="scientific">Nocardioides deserti</name>
    <dbReference type="NCBI Taxonomy" id="1588644"/>
    <lineage>
        <taxon>Bacteria</taxon>
        <taxon>Bacillati</taxon>
        <taxon>Actinomycetota</taxon>
        <taxon>Actinomycetes</taxon>
        <taxon>Propionibacteriales</taxon>
        <taxon>Nocardioidaceae</taxon>
        <taxon>Nocardioides</taxon>
    </lineage>
</organism>
<dbReference type="Pfam" id="PF11271">
    <property type="entry name" value="PorA"/>
    <property type="match status" value="1"/>
</dbReference>
<feature type="transmembrane region" description="Helical" evidence="1">
    <location>
        <begin position="268"/>
        <end position="286"/>
    </location>
</feature>
<evidence type="ECO:0000313" key="2">
    <source>
        <dbReference type="EMBL" id="MBC2960324.1"/>
    </source>
</evidence>
<protein>
    <submittedName>
        <fullName evidence="2">DUF3068 domain-containing protein</fullName>
    </submittedName>
</protein>
<proteinExistence type="predicted"/>
<gene>
    <name evidence="2" type="ORF">H7344_08470</name>
</gene>
<sequence length="300" mass="32423">MRVIVGRVLLGLGAFLLVAGILGVAWAPGSVKKTPVEVDQKTDLAGTALRLDTSTGETRELEVKYTSITKSDTEASDDDTVYFKQATCLVEVDGETPDCVDENDDRLISAGEATFATDRETAMAVDGSKLPDDVEPYEGLVNKWPFDAEKKDYEVYDNVIAEPVTARYETTDEIDGLEVYVYVTETVDAPIDLGSDIDGLYSDRKEYSVDPRTGAIIKQVVDQQRSLADGTQVLDLQVEYTDEEVADNVADAEDNIASLDLLTKTVPLVGFIGGALCVLGGIALILTGRRTRTAKPAHSS</sequence>
<keyword evidence="1" id="KW-0472">Membrane</keyword>
<keyword evidence="3" id="KW-1185">Reference proteome</keyword>
<comment type="caution">
    <text evidence="2">The sequence shown here is derived from an EMBL/GenBank/DDBJ whole genome shotgun (WGS) entry which is preliminary data.</text>
</comment>
<keyword evidence="1" id="KW-0812">Transmembrane</keyword>
<reference evidence="2 3" key="1">
    <citation type="submission" date="2020-08" db="EMBL/GenBank/DDBJ databases">
        <title>novel species in genus Nocardioides.</title>
        <authorList>
            <person name="Zhang G."/>
        </authorList>
    </citation>
    <scope>NUCLEOTIDE SEQUENCE [LARGE SCALE GENOMIC DNA]</scope>
    <source>
        <strain evidence="2 3">SC8A-24</strain>
    </source>
</reference>
<dbReference type="Proteomes" id="UP000604001">
    <property type="component" value="Unassembled WGS sequence"/>
</dbReference>
<evidence type="ECO:0000256" key="1">
    <source>
        <dbReference type="SAM" id="Phobius"/>
    </source>
</evidence>
<evidence type="ECO:0000313" key="3">
    <source>
        <dbReference type="Proteomes" id="UP000604001"/>
    </source>
</evidence>
<keyword evidence="1" id="KW-1133">Transmembrane helix</keyword>
<dbReference type="InterPro" id="IPR021424">
    <property type="entry name" value="PorA"/>
</dbReference>
<name>A0ABR6U8Q0_9ACTN</name>
<dbReference type="RefSeq" id="WP_186345590.1">
    <property type="nucleotide sequence ID" value="NZ_BMMR01000001.1"/>
</dbReference>
<dbReference type="EMBL" id="JACMYC010000004">
    <property type="protein sequence ID" value="MBC2960324.1"/>
    <property type="molecule type" value="Genomic_DNA"/>
</dbReference>
<accession>A0ABR6U8Q0</accession>